<dbReference type="CDD" id="cd00096">
    <property type="entry name" value="Ig"/>
    <property type="match status" value="1"/>
</dbReference>
<dbReference type="InterPro" id="IPR013783">
    <property type="entry name" value="Ig-like_fold"/>
</dbReference>
<name>A0A8S3SFY8_MYTED</name>
<dbReference type="EMBL" id="CAJPWZ010001582">
    <property type="protein sequence ID" value="CAG2217948.1"/>
    <property type="molecule type" value="Genomic_DNA"/>
</dbReference>
<dbReference type="AlphaFoldDB" id="A0A8S3SFY8"/>
<sequence>MRIVMPPEKPNTLYMKDTFALFKETDNATFICEGNVGNPKGKLIWQKQRIGENVSEVNTDIQTDYIKIEKYCSYVGMSSFTITLSDKDNQAVISCAEESLRNNNAMFRYSQPINVLFKARTLRIIKFPNISTYSEGIDIIILTCISRGNPLPTYVWYLNEALTHVGSVLNIKNGRESESGRHKRGRINKRNNSTETNNPEPHYATVAETEYVRPGQPYNHEYNKISKSKKRESGHIQATEGEQPQQNTDRPSEDLNSSTNSYIIRATLLKN</sequence>
<dbReference type="Gene3D" id="2.60.40.10">
    <property type="entry name" value="Immunoglobulins"/>
    <property type="match status" value="1"/>
</dbReference>
<proteinExistence type="predicted"/>
<dbReference type="InterPro" id="IPR036179">
    <property type="entry name" value="Ig-like_dom_sf"/>
</dbReference>
<protein>
    <submittedName>
        <fullName evidence="3">CADM3</fullName>
    </submittedName>
</protein>
<evidence type="ECO:0000313" key="4">
    <source>
        <dbReference type="Proteomes" id="UP000683360"/>
    </source>
</evidence>
<evidence type="ECO:0000313" key="3">
    <source>
        <dbReference type="EMBL" id="CAG2217948.1"/>
    </source>
</evidence>
<dbReference type="OrthoDB" id="6158624at2759"/>
<keyword evidence="4" id="KW-1185">Reference proteome</keyword>
<feature type="compositionally biased region" description="Polar residues" evidence="1">
    <location>
        <begin position="240"/>
        <end position="261"/>
    </location>
</feature>
<feature type="domain" description="Ig-like" evidence="2">
    <location>
        <begin position="10"/>
        <end position="114"/>
    </location>
</feature>
<reference evidence="3" key="1">
    <citation type="submission" date="2021-03" db="EMBL/GenBank/DDBJ databases">
        <authorList>
            <person name="Bekaert M."/>
        </authorList>
    </citation>
    <scope>NUCLEOTIDE SEQUENCE</scope>
</reference>
<accession>A0A8S3SFY8</accession>
<dbReference type="SUPFAM" id="SSF48726">
    <property type="entry name" value="Immunoglobulin"/>
    <property type="match status" value="1"/>
</dbReference>
<dbReference type="InterPro" id="IPR007110">
    <property type="entry name" value="Ig-like_dom"/>
</dbReference>
<evidence type="ECO:0000256" key="1">
    <source>
        <dbReference type="SAM" id="MobiDB-lite"/>
    </source>
</evidence>
<dbReference type="Proteomes" id="UP000683360">
    <property type="component" value="Unassembled WGS sequence"/>
</dbReference>
<feature type="region of interest" description="Disordered" evidence="1">
    <location>
        <begin position="173"/>
        <end position="261"/>
    </location>
</feature>
<comment type="caution">
    <text evidence="3">The sequence shown here is derived from an EMBL/GenBank/DDBJ whole genome shotgun (WGS) entry which is preliminary data.</text>
</comment>
<organism evidence="3 4">
    <name type="scientific">Mytilus edulis</name>
    <name type="common">Blue mussel</name>
    <dbReference type="NCBI Taxonomy" id="6550"/>
    <lineage>
        <taxon>Eukaryota</taxon>
        <taxon>Metazoa</taxon>
        <taxon>Spiralia</taxon>
        <taxon>Lophotrochozoa</taxon>
        <taxon>Mollusca</taxon>
        <taxon>Bivalvia</taxon>
        <taxon>Autobranchia</taxon>
        <taxon>Pteriomorphia</taxon>
        <taxon>Mytilida</taxon>
        <taxon>Mytiloidea</taxon>
        <taxon>Mytilidae</taxon>
        <taxon>Mytilinae</taxon>
        <taxon>Mytilus</taxon>
    </lineage>
</organism>
<dbReference type="PROSITE" id="PS50835">
    <property type="entry name" value="IG_LIKE"/>
    <property type="match status" value="1"/>
</dbReference>
<gene>
    <name evidence="3" type="ORF">MEDL_31580</name>
</gene>
<feature type="compositionally biased region" description="Polar residues" evidence="1">
    <location>
        <begin position="190"/>
        <end position="199"/>
    </location>
</feature>
<evidence type="ECO:0000259" key="2">
    <source>
        <dbReference type="PROSITE" id="PS50835"/>
    </source>
</evidence>